<evidence type="ECO:0000256" key="4">
    <source>
        <dbReference type="ARBA" id="ARBA00023136"/>
    </source>
</evidence>
<evidence type="ECO:0000313" key="7">
    <source>
        <dbReference type="EMBL" id="MFK2918070.1"/>
    </source>
</evidence>
<sequence length="267" mass="28687">MRTPGRVARLLLTTLLGSGLLAGAPSYADDVQDTGDGPPNMLGVGVIHLPRWQGARSHRDQLAPYVEVELDDRITLSTDDGATLDLIHADHLHGGLFGNYQWGRSREDLGPHLDGIVSSLSPRLNAGGYVEYDFNKAQNVGVTLSHDTLGAGVYLNMYAVTGLPPLGRYEHSLQLQLQSMNGPAMRRFFGLTPAQAAQLGVSAWSPGAGAQQMALEYDAMIPIGDSLAAVFSLNFARLLGDAADSPLVRYYGSPNQFTGSFALVYRF</sequence>
<keyword evidence="8" id="KW-1185">Reference proteome</keyword>
<comment type="caution">
    <text evidence="7">The sequence shown here is derived from an EMBL/GenBank/DDBJ whole genome shotgun (WGS) entry which is preliminary data.</text>
</comment>
<dbReference type="EMBL" id="JADIKD010000011">
    <property type="protein sequence ID" value="MFK2918070.1"/>
    <property type="molecule type" value="Genomic_DNA"/>
</dbReference>
<evidence type="ECO:0000256" key="3">
    <source>
        <dbReference type="ARBA" id="ARBA00022729"/>
    </source>
</evidence>
<evidence type="ECO:0000256" key="6">
    <source>
        <dbReference type="SAM" id="SignalP"/>
    </source>
</evidence>
<proteinExistence type="inferred from homology"/>
<evidence type="ECO:0000256" key="2">
    <source>
        <dbReference type="ARBA" id="ARBA00005722"/>
    </source>
</evidence>
<dbReference type="InterPro" id="IPR010583">
    <property type="entry name" value="MipA"/>
</dbReference>
<gene>
    <name evidence="7" type="ORF">ISS97_12410</name>
</gene>
<organism evidence="7 8">
    <name type="scientific">Dyella koreensis</name>
    <dbReference type="NCBI Taxonomy" id="311235"/>
    <lineage>
        <taxon>Bacteria</taxon>
        <taxon>Pseudomonadati</taxon>
        <taxon>Pseudomonadota</taxon>
        <taxon>Gammaproteobacteria</taxon>
        <taxon>Lysobacterales</taxon>
        <taxon>Rhodanobacteraceae</taxon>
        <taxon>Dyella</taxon>
    </lineage>
</organism>
<dbReference type="Proteomes" id="UP001620408">
    <property type="component" value="Unassembled WGS sequence"/>
</dbReference>
<evidence type="ECO:0000313" key="8">
    <source>
        <dbReference type="Proteomes" id="UP001620408"/>
    </source>
</evidence>
<accession>A0ABW8K597</accession>
<comment type="similarity">
    <text evidence="2">Belongs to the MipA/OmpV family.</text>
</comment>
<comment type="subcellular location">
    <subcellularLocation>
        <location evidence="1">Cell outer membrane</location>
    </subcellularLocation>
</comment>
<evidence type="ECO:0000256" key="1">
    <source>
        <dbReference type="ARBA" id="ARBA00004442"/>
    </source>
</evidence>
<dbReference type="RefSeq" id="WP_379983826.1">
    <property type="nucleotide sequence ID" value="NZ_JADIKD010000011.1"/>
</dbReference>
<feature type="chain" id="PRO_5047346109" evidence="6">
    <location>
        <begin position="29"/>
        <end position="267"/>
    </location>
</feature>
<dbReference type="PANTHER" id="PTHR38776:SF1">
    <property type="entry name" value="MLTA-INTERACTING PROTEIN-RELATED"/>
    <property type="match status" value="1"/>
</dbReference>
<dbReference type="Pfam" id="PF06629">
    <property type="entry name" value="MipA"/>
    <property type="match status" value="1"/>
</dbReference>
<keyword evidence="5" id="KW-0998">Cell outer membrane</keyword>
<feature type="signal peptide" evidence="6">
    <location>
        <begin position="1"/>
        <end position="28"/>
    </location>
</feature>
<reference evidence="7 8" key="1">
    <citation type="submission" date="2020-10" db="EMBL/GenBank/DDBJ databases">
        <title>Phylogeny of dyella-like bacteria.</title>
        <authorList>
            <person name="Fu J."/>
        </authorList>
    </citation>
    <scope>NUCLEOTIDE SEQUENCE [LARGE SCALE GENOMIC DNA]</scope>
    <source>
        <strain evidence="7 8">BB4</strain>
    </source>
</reference>
<keyword evidence="3 6" id="KW-0732">Signal</keyword>
<protein>
    <submittedName>
        <fullName evidence="7">MipA/OmpV family protein</fullName>
    </submittedName>
</protein>
<keyword evidence="4" id="KW-0472">Membrane</keyword>
<dbReference type="PANTHER" id="PTHR38776">
    <property type="entry name" value="MLTA-INTERACTING PROTEIN-RELATED"/>
    <property type="match status" value="1"/>
</dbReference>
<name>A0ABW8K597_9GAMM</name>
<evidence type="ECO:0000256" key="5">
    <source>
        <dbReference type="ARBA" id="ARBA00023237"/>
    </source>
</evidence>